<dbReference type="STRING" id="226910.UCMB321_1361"/>
<dbReference type="AlphaFoldDB" id="A0A0C2F1X4"/>
<protein>
    <submittedName>
        <fullName evidence="1">Uncharacterized protein</fullName>
    </submittedName>
</protein>
<keyword evidence="2" id="KW-1185">Reference proteome</keyword>
<proteinExistence type="predicted"/>
<evidence type="ECO:0000313" key="1">
    <source>
        <dbReference type="EMBL" id="KIH85033.1"/>
    </source>
</evidence>
<dbReference type="Proteomes" id="UP000031535">
    <property type="component" value="Unassembled WGS sequence"/>
</dbReference>
<organism evidence="1 2">
    <name type="scientific">Pseudomonas batumici</name>
    <dbReference type="NCBI Taxonomy" id="226910"/>
    <lineage>
        <taxon>Bacteria</taxon>
        <taxon>Pseudomonadati</taxon>
        <taxon>Pseudomonadota</taxon>
        <taxon>Gammaproteobacteria</taxon>
        <taxon>Pseudomonadales</taxon>
        <taxon>Pseudomonadaceae</taxon>
        <taxon>Pseudomonas</taxon>
    </lineage>
</organism>
<accession>A0A0C2F1X4</accession>
<sequence length="41" mass="4581">MFQLLGSPGRRIEIALPYIPAHLGTVAVRVLNENHFIRALP</sequence>
<dbReference type="EMBL" id="JXDG01000012">
    <property type="protein sequence ID" value="KIH85033.1"/>
    <property type="molecule type" value="Genomic_DNA"/>
</dbReference>
<evidence type="ECO:0000313" key="2">
    <source>
        <dbReference type="Proteomes" id="UP000031535"/>
    </source>
</evidence>
<reference evidence="1 2" key="1">
    <citation type="submission" date="2015-01" db="EMBL/GenBank/DDBJ databases">
        <title>Complete genome of Pseudomonas batumici UCM B-321 producer of the batumin antibiotic with strong antistaphilococcal and potential anticancer activity.</title>
        <authorList>
            <person name="Klochko V.V."/>
            <person name="Zelena L.B."/>
            <person name="Elena K.A."/>
            <person name="Reva O.N."/>
        </authorList>
    </citation>
    <scope>NUCLEOTIDE SEQUENCE [LARGE SCALE GENOMIC DNA]</scope>
    <source>
        <strain evidence="1 2">UCM B-321</strain>
    </source>
</reference>
<name>A0A0C2F1X4_9PSED</name>
<dbReference type="PATRIC" id="fig|226910.6.peg.1352"/>
<comment type="caution">
    <text evidence="1">The sequence shown here is derived from an EMBL/GenBank/DDBJ whole genome shotgun (WGS) entry which is preliminary data.</text>
</comment>
<gene>
    <name evidence="1" type="ORF">UCMB321_1361</name>
</gene>